<feature type="region of interest" description="Disordered" evidence="1">
    <location>
        <begin position="1"/>
        <end position="23"/>
    </location>
</feature>
<protein>
    <submittedName>
        <fullName evidence="2">Uncharacterized protein</fullName>
    </submittedName>
</protein>
<evidence type="ECO:0000313" key="2">
    <source>
        <dbReference type="EMBL" id="EAQ86315.1"/>
    </source>
</evidence>
<proteinExistence type="predicted"/>
<dbReference type="VEuPathDB" id="FungiDB:CHGG_07568"/>
<sequence>MSSLTYSADLELPPSTPQLSRFNPHDVAFGITPLARHPEAPRPRTPLGIGNGAPVPWNHWLAKHNLNQSGPNDSGSTQPNTPQIGKQTGRAALRTIIWVFKLIMFNESTKRGLSQSPSKGGYGHALDNSAQKARLFRNALRRKLVRCRIAPAEGGATQPSGAAKGDRFGGLCAPFPAIAGRGSTQETSEENDPAGRGSQPE</sequence>
<accession>Q2GWT6</accession>
<gene>
    <name evidence="2" type="ORF">CHGG_07568</name>
</gene>
<organism evidence="2 3">
    <name type="scientific">Chaetomium globosum (strain ATCC 6205 / CBS 148.51 / DSM 1962 / NBRC 6347 / NRRL 1970)</name>
    <name type="common">Soil fungus</name>
    <dbReference type="NCBI Taxonomy" id="306901"/>
    <lineage>
        <taxon>Eukaryota</taxon>
        <taxon>Fungi</taxon>
        <taxon>Dikarya</taxon>
        <taxon>Ascomycota</taxon>
        <taxon>Pezizomycotina</taxon>
        <taxon>Sordariomycetes</taxon>
        <taxon>Sordariomycetidae</taxon>
        <taxon>Sordariales</taxon>
        <taxon>Chaetomiaceae</taxon>
        <taxon>Chaetomium</taxon>
    </lineage>
</organism>
<evidence type="ECO:0000313" key="3">
    <source>
        <dbReference type="Proteomes" id="UP000001056"/>
    </source>
</evidence>
<dbReference type="InParanoid" id="Q2GWT6"/>
<reference evidence="3" key="1">
    <citation type="journal article" date="2015" name="Genome Announc.">
        <title>Draft genome sequence of the cellulolytic fungus Chaetomium globosum.</title>
        <authorList>
            <person name="Cuomo C.A."/>
            <person name="Untereiner W.A."/>
            <person name="Ma L.-J."/>
            <person name="Grabherr M."/>
            <person name="Birren B.W."/>
        </authorList>
    </citation>
    <scope>NUCLEOTIDE SEQUENCE [LARGE SCALE GENOMIC DNA]</scope>
    <source>
        <strain evidence="3">ATCC 6205 / CBS 148.51 / DSM 1962 / NBRC 6347 / NRRL 1970</strain>
    </source>
</reference>
<dbReference type="AlphaFoldDB" id="Q2GWT6"/>
<dbReference type="HOGENOM" id="CLU_1360273_0_0_1"/>
<keyword evidence="3" id="KW-1185">Reference proteome</keyword>
<feature type="compositionally biased region" description="Polar residues" evidence="1">
    <location>
        <begin position="65"/>
        <end position="86"/>
    </location>
</feature>
<dbReference type="RefSeq" id="XP_001225224.1">
    <property type="nucleotide sequence ID" value="XM_001225223.1"/>
</dbReference>
<dbReference type="Proteomes" id="UP000001056">
    <property type="component" value="Unassembled WGS sequence"/>
</dbReference>
<feature type="region of interest" description="Disordered" evidence="1">
    <location>
        <begin position="63"/>
        <end position="87"/>
    </location>
</feature>
<name>Q2GWT6_CHAGB</name>
<dbReference type="EMBL" id="CH408033">
    <property type="protein sequence ID" value="EAQ86315.1"/>
    <property type="molecule type" value="Genomic_DNA"/>
</dbReference>
<evidence type="ECO:0000256" key="1">
    <source>
        <dbReference type="SAM" id="MobiDB-lite"/>
    </source>
</evidence>
<feature type="region of interest" description="Disordered" evidence="1">
    <location>
        <begin position="174"/>
        <end position="201"/>
    </location>
</feature>
<dbReference type="GeneID" id="4393331"/>